<evidence type="ECO:0000256" key="6">
    <source>
        <dbReference type="ARBA" id="ARBA00022840"/>
    </source>
</evidence>
<dbReference type="InterPro" id="IPR000719">
    <property type="entry name" value="Prot_kinase_dom"/>
</dbReference>
<keyword evidence="5 11" id="KW-0418">Kinase</keyword>
<keyword evidence="4 9" id="KW-0547">Nucleotide-binding</keyword>
<evidence type="ECO:0000256" key="3">
    <source>
        <dbReference type="ARBA" id="ARBA00022679"/>
    </source>
</evidence>
<dbReference type="PROSITE" id="PS50011">
    <property type="entry name" value="PROTEIN_KINASE_DOM"/>
    <property type="match status" value="1"/>
</dbReference>
<accession>A0A059IYX2</accession>
<evidence type="ECO:0000256" key="7">
    <source>
        <dbReference type="ARBA" id="ARBA00047899"/>
    </source>
</evidence>
<evidence type="ECO:0000256" key="4">
    <source>
        <dbReference type="ARBA" id="ARBA00022741"/>
    </source>
</evidence>
<evidence type="ECO:0000259" key="10">
    <source>
        <dbReference type="PROSITE" id="PS50011"/>
    </source>
</evidence>
<dbReference type="EC" id="2.7.11.1" evidence="1"/>
<evidence type="ECO:0000256" key="8">
    <source>
        <dbReference type="ARBA" id="ARBA00048679"/>
    </source>
</evidence>
<keyword evidence="12" id="KW-1185">Reference proteome</keyword>
<name>A0A059IYX2_TRIIM</name>
<dbReference type="SUPFAM" id="SSF56112">
    <property type="entry name" value="Protein kinase-like (PK-like)"/>
    <property type="match status" value="1"/>
</dbReference>
<keyword evidence="2" id="KW-0723">Serine/threonine-protein kinase</keyword>
<dbReference type="PANTHER" id="PTHR47634">
    <property type="entry name" value="PROTEIN KINASE DOMAIN-CONTAINING PROTEIN-RELATED"/>
    <property type="match status" value="1"/>
</dbReference>
<proteinExistence type="predicted"/>
<dbReference type="OMA" id="MDPWLMK"/>
<keyword evidence="3" id="KW-0808">Transferase</keyword>
<evidence type="ECO:0000256" key="1">
    <source>
        <dbReference type="ARBA" id="ARBA00012513"/>
    </source>
</evidence>
<dbReference type="Proteomes" id="UP000024533">
    <property type="component" value="Unassembled WGS sequence"/>
</dbReference>
<keyword evidence="6 9" id="KW-0067">ATP-binding</keyword>
<dbReference type="GO" id="GO:0005737">
    <property type="term" value="C:cytoplasm"/>
    <property type="evidence" value="ECO:0007669"/>
    <property type="project" value="TreeGrafter"/>
</dbReference>
<protein>
    <recommendedName>
        <fullName evidence="1">non-specific serine/threonine protein kinase</fullName>
        <ecNumber evidence="1">2.7.11.1</ecNumber>
    </recommendedName>
</protein>
<dbReference type="InterPro" id="IPR011009">
    <property type="entry name" value="Kinase-like_dom_sf"/>
</dbReference>
<feature type="binding site" evidence="9">
    <location>
        <position position="81"/>
    </location>
    <ligand>
        <name>ATP</name>
        <dbReference type="ChEBI" id="CHEBI:30616"/>
    </ligand>
</feature>
<evidence type="ECO:0000313" key="12">
    <source>
        <dbReference type="Proteomes" id="UP000024533"/>
    </source>
</evidence>
<dbReference type="SMART" id="SM00220">
    <property type="entry name" value="S_TKc"/>
    <property type="match status" value="1"/>
</dbReference>
<evidence type="ECO:0000313" key="11">
    <source>
        <dbReference type="EMBL" id="KDB20643.1"/>
    </source>
</evidence>
<feature type="domain" description="Protein kinase" evidence="10">
    <location>
        <begin position="52"/>
        <end position="394"/>
    </location>
</feature>
<gene>
    <name evidence="11" type="ORF">H109_07396</name>
</gene>
<sequence>MISSKFRTPLQFPPTGFELVNAARMIEEEILPTYSPEKYYPVRLGQIFHDRYQVVGKVGYGGSSTVWLARDFQESRHVVLKICVSSREPNHELKIYKHINDSEHKVDHVGKAFYRKLYGSFTVDGPSGSHVCLVQEPLGLSLDQVLDMRHTKTFDLELLKPPLRQILAGLDYLHRLDVIHTVIDLQTKNLLLGIDDTSVFSVFEEAETEYQPCPRKVLDDRTIYVSRLVPFSSRLPIITDFGEVRLRDEAHIGEDVMPDVYRAPEIILRSEWDIWVDIWSVAMVSWDVVRGCTLFKARNDEKLLDDRLHLAEMMAIMGPPPKEFLERSQTSLIYWDENGQWRGLAPIPDISLETLAEGIEGEDVPGFLSFLRRILRWLPEERPTAGELMFDPWLMKGLGKFGQSK</sequence>
<dbReference type="PROSITE" id="PS00107">
    <property type="entry name" value="PROTEIN_KINASE_ATP"/>
    <property type="match status" value="1"/>
</dbReference>
<dbReference type="GO" id="GO:0050684">
    <property type="term" value="P:regulation of mRNA processing"/>
    <property type="evidence" value="ECO:0007669"/>
    <property type="project" value="TreeGrafter"/>
</dbReference>
<comment type="catalytic activity">
    <reaction evidence="7">
        <text>L-threonyl-[protein] + ATP = O-phospho-L-threonyl-[protein] + ADP + H(+)</text>
        <dbReference type="Rhea" id="RHEA:46608"/>
        <dbReference type="Rhea" id="RHEA-COMP:11060"/>
        <dbReference type="Rhea" id="RHEA-COMP:11605"/>
        <dbReference type="ChEBI" id="CHEBI:15378"/>
        <dbReference type="ChEBI" id="CHEBI:30013"/>
        <dbReference type="ChEBI" id="CHEBI:30616"/>
        <dbReference type="ChEBI" id="CHEBI:61977"/>
        <dbReference type="ChEBI" id="CHEBI:456216"/>
        <dbReference type="EC" id="2.7.11.1"/>
    </reaction>
</comment>
<dbReference type="GO" id="GO:0000245">
    <property type="term" value="P:spliceosomal complex assembly"/>
    <property type="evidence" value="ECO:0007669"/>
    <property type="project" value="TreeGrafter"/>
</dbReference>
<dbReference type="AlphaFoldDB" id="A0A059IYX2"/>
<dbReference type="GO" id="GO:0004674">
    <property type="term" value="F:protein serine/threonine kinase activity"/>
    <property type="evidence" value="ECO:0007669"/>
    <property type="project" value="UniProtKB-KW"/>
</dbReference>
<comment type="catalytic activity">
    <reaction evidence="8">
        <text>L-seryl-[protein] + ATP = O-phospho-L-seryl-[protein] + ADP + H(+)</text>
        <dbReference type="Rhea" id="RHEA:17989"/>
        <dbReference type="Rhea" id="RHEA-COMP:9863"/>
        <dbReference type="Rhea" id="RHEA-COMP:11604"/>
        <dbReference type="ChEBI" id="CHEBI:15378"/>
        <dbReference type="ChEBI" id="CHEBI:29999"/>
        <dbReference type="ChEBI" id="CHEBI:30616"/>
        <dbReference type="ChEBI" id="CHEBI:83421"/>
        <dbReference type="ChEBI" id="CHEBI:456216"/>
        <dbReference type="EC" id="2.7.11.1"/>
    </reaction>
</comment>
<comment type="caution">
    <text evidence="11">The sequence shown here is derived from an EMBL/GenBank/DDBJ whole genome shotgun (WGS) entry which is preliminary data.</text>
</comment>
<evidence type="ECO:0000256" key="5">
    <source>
        <dbReference type="ARBA" id="ARBA00022777"/>
    </source>
</evidence>
<dbReference type="Pfam" id="PF00069">
    <property type="entry name" value="Pkinase"/>
    <property type="match status" value="2"/>
</dbReference>
<dbReference type="Gene3D" id="3.30.200.20">
    <property type="entry name" value="Phosphorylase Kinase, domain 1"/>
    <property type="match status" value="1"/>
</dbReference>
<evidence type="ECO:0000256" key="2">
    <source>
        <dbReference type="ARBA" id="ARBA00022527"/>
    </source>
</evidence>
<reference evidence="11 12" key="1">
    <citation type="submission" date="2014-02" db="EMBL/GenBank/DDBJ databases">
        <title>The Genome Sequence of Trichophyton interdigitale MR816.</title>
        <authorList>
            <consortium name="The Broad Institute Genomics Platform"/>
            <person name="Cuomo C.A."/>
            <person name="White T.C."/>
            <person name="Graser Y."/>
            <person name="Martinez-Rossi N."/>
            <person name="Heitman J."/>
            <person name="Young S.K."/>
            <person name="Zeng Q."/>
            <person name="Gargeya S."/>
            <person name="Abouelleil A."/>
            <person name="Alvarado L."/>
            <person name="Chapman S.B."/>
            <person name="Gainer-Dewar J."/>
            <person name="Goldberg J."/>
            <person name="Griggs A."/>
            <person name="Gujja S."/>
            <person name="Hansen M."/>
            <person name="Howarth C."/>
            <person name="Imamovic A."/>
            <person name="Larimer J."/>
            <person name="Martinez D."/>
            <person name="Murphy C."/>
            <person name="Pearson M.D."/>
            <person name="Persinoti G."/>
            <person name="Poon T."/>
            <person name="Priest M."/>
            <person name="Roberts A.D."/>
            <person name="Saif S."/>
            <person name="Shea T.D."/>
            <person name="Sykes S.N."/>
            <person name="Wortman J."/>
            <person name="Nusbaum C."/>
            <person name="Birren B."/>
        </authorList>
    </citation>
    <scope>NUCLEOTIDE SEQUENCE [LARGE SCALE GENOMIC DNA]</scope>
    <source>
        <strain evidence="11 12">MR816</strain>
    </source>
</reference>
<evidence type="ECO:0000256" key="9">
    <source>
        <dbReference type="PROSITE-ProRule" id="PRU10141"/>
    </source>
</evidence>
<dbReference type="OrthoDB" id="4170567at2759"/>
<organism evidence="11 12">
    <name type="scientific">Trichophyton interdigitale (strain MR816)</name>
    <dbReference type="NCBI Taxonomy" id="1215338"/>
    <lineage>
        <taxon>Eukaryota</taxon>
        <taxon>Fungi</taxon>
        <taxon>Dikarya</taxon>
        <taxon>Ascomycota</taxon>
        <taxon>Pezizomycotina</taxon>
        <taxon>Eurotiomycetes</taxon>
        <taxon>Eurotiomycetidae</taxon>
        <taxon>Onygenales</taxon>
        <taxon>Arthrodermataceae</taxon>
        <taxon>Trichophyton</taxon>
    </lineage>
</organism>
<dbReference type="EMBL" id="AOKY01000721">
    <property type="protein sequence ID" value="KDB20643.1"/>
    <property type="molecule type" value="Genomic_DNA"/>
</dbReference>
<dbReference type="GO" id="GO:0005524">
    <property type="term" value="F:ATP binding"/>
    <property type="evidence" value="ECO:0007669"/>
    <property type="project" value="UniProtKB-UniRule"/>
</dbReference>
<dbReference type="HOGENOM" id="CLU_000288_81_1_1"/>
<dbReference type="STRING" id="1215338.A0A059IYX2"/>
<dbReference type="Gene3D" id="1.10.510.10">
    <property type="entry name" value="Transferase(Phosphotransferase) domain 1"/>
    <property type="match status" value="1"/>
</dbReference>
<dbReference type="InterPro" id="IPR051334">
    <property type="entry name" value="SRPK"/>
</dbReference>
<dbReference type="PANTHER" id="PTHR47634:SF9">
    <property type="entry name" value="PROTEIN KINASE DOMAIN-CONTAINING PROTEIN-RELATED"/>
    <property type="match status" value="1"/>
</dbReference>
<dbReference type="InterPro" id="IPR017441">
    <property type="entry name" value="Protein_kinase_ATP_BS"/>
</dbReference>
<dbReference type="GO" id="GO:0005634">
    <property type="term" value="C:nucleus"/>
    <property type="evidence" value="ECO:0007669"/>
    <property type="project" value="TreeGrafter"/>
</dbReference>